<evidence type="ECO:0008006" key="3">
    <source>
        <dbReference type="Google" id="ProtNLM"/>
    </source>
</evidence>
<reference evidence="1 2" key="1">
    <citation type="submission" date="2016-11" db="EMBL/GenBank/DDBJ databases">
        <title>Sphingorhabdus sp. LPB0140, isolated from marine environment.</title>
        <authorList>
            <person name="Kim E."/>
            <person name="Yi H."/>
        </authorList>
    </citation>
    <scope>NUCLEOTIDE SEQUENCE [LARGE SCALE GENOMIC DNA]</scope>
    <source>
        <strain evidence="1 2">LPB0140</strain>
    </source>
</reference>
<name>A0A1L3JAB9_9SPHN</name>
<protein>
    <recommendedName>
        <fullName evidence="3">DUF2093 domain-containing protein</fullName>
    </recommendedName>
</protein>
<evidence type="ECO:0000313" key="2">
    <source>
        <dbReference type="Proteomes" id="UP000242561"/>
    </source>
</evidence>
<evidence type="ECO:0000313" key="1">
    <source>
        <dbReference type="EMBL" id="APG62071.1"/>
    </source>
</evidence>
<accession>A0A1L3JAB9</accession>
<dbReference type="STRING" id="1913578.LPB140_03745"/>
<organism evidence="1 2">
    <name type="scientific">Sphingorhabdus lutea</name>
    <dbReference type="NCBI Taxonomy" id="1913578"/>
    <lineage>
        <taxon>Bacteria</taxon>
        <taxon>Pseudomonadati</taxon>
        <taxon>Pseudomonadota</taxon>
        <taxon>Alphaproteobacteria</taxon>
        <taxon>Sphingomonadales</taxon>
        <taxon>Sphingomonadaceae</taxon>
        <taxon>Sphingorhabdus</taxon>
    </lineage>
</organism>
<dbReference type="RefSeq" id="WP_072558720.1">
    <property type="nucleotide sequence ID" value="NZ_CP018154.1"/>
</dbReference>
<keyword evidence="2" id="KW-1185">Reference proteome</keyword>
<dbReference type="KEGG" id="sphl:LPB140_03745"/>
<dbReference type="Pfam" id="PF09866">
    <property type="entry name" value="DUF2093"/>
    <property type="match status" value="1"/>
</dbReference>
<proteinExistence type="predicted"/>
<dbReference type="InterPro" id="IPR018661">
    <property type="entry name" value="DUF2093"/>
</dbReference>
<dbReference type="EMBL" id="CP018154">
    <property type="protein sequence ID" value="APG62071.1"/>
    <property type="molecule type" value="Genomic_DNA"/>
</dbReference>
<dbReference type="OrthoDB" id="9801906at2"/>
<dbReference type="Proteomes" id="UP000242561">
    <property type="component" value="Chromosome"/>
</dbReference>
<dbReference type="AlphaFoldDB" id="A0A1L3JAB9"/>
<gene>
    <name evidence="1" type="ORF">LPB140_03745</name>
</gene>
<sequence length="77" mass="8569">MLNSSKNRLAKVHYMASHFRLLSHGDHVICAKSGQKIMVDDLRYWNAATQEAYANAEISARAFAVMAGDKLSEDKNA</sequence>